<name>A0A2I0L466_PUNGR</name>
<comment type="caution">
    <text evidence="2">The sequence shown here is derived from an EMBL/GenBank/DDBJ whole genome shotgun (WGS) entry which is preliminary data.</text>
</comment>
<dbReference type="InterPro" id="IPR005135">
    <property type="entry name" value="Endo/exonuclease/phosphatase"/>
</dbReference>
<sequence>MDGATTIGSRYDCAKVCVEIGVEADLPSTINVDIGNNFIVGVKVEIPWPQISGTSKSGQFSHCSLDLPEGRGVINITLIYASNTRMERRELWRDLDNLSTTVAGVWFLLGDFNAVRNISEVQPSGREVQTDSIINEFDRCLNSLSWITLMWVATRSNKRGVDFQARKLDRVLMNEQWLLLKFSSMVEFLPPRISDHSPSLLKFCDLENPGPKPYKFFNHWTKHVEFKGIVEEVWKKQMDWNPISVLYEKLRLLKVELKKFNKRAYGDLQHVVETLKAELFSVQEVILAGNSSADLLAKKLS</sequence>
<protein>
    <recommendedName>
        <fullName evidence="1">Endonuclease/exonuclease/phosphatase domain-containing protein</fullName>
    </recommendedName>
</protein>
<keyword evidence="3" id="KW-1185">Reference proteome</keyword>
<organism evidence="2 3">
    <name type="scientific">Punica granatum</name>
    <name type="common">Pomegranate</name>
    <dbReference type="NCBI Taxonomy" id="22663"/>
    <lineage>
        <taxon>Eukaryota</taxon>
        <taxon>Viridiplantae</taxon>
        <taxon>Streptophyta</taxon>
        <taxon>Embryophyta</taxon>
        <taxon>Tracheophyta</taxon>
        <taxon>Spermatophyta</taxon>
        <taxon>Magnoliopsida</taxon>
        <taxon>eudicotyledons</taxon>
        <taxon>Gunneridae</taxon>
        <taxon>Pentapetalae</taxon>
        <taxon>rosids</taxon>
        <taxon>malvids</taxon>
        <taxon>Myrtales</taxon>
        <taxon>Lythraceae</taxon>
        <taxon>Punica</taxon>
    </lineage>
</organism>
<dbReference type="InterPro" id="IPR036691">
    <property type="entry name" value="Endo/exonu/phosph_ase_sf"/>
</dbReference>
<dbReference type="AlphaFoldDB" id="A0A2I0L466"/>
<gene>
    <name evidence="2" type="ORF">CRG98_004157</name>
</gene>
<dbReference type="Proteomes" id="UP000233551">
    <property type="component" value="Unassembled WGS sequence"/>
</dbReference>
<accession>A0A2I0L466</accession>
<dbReference type="SUPFAM" id="SSF56219">
    <property type="entry name" value="DNase I-like"/>
    <property type="match status" value="1"/>
</dbReference>
<evidence type="ECO:0000313" key="3">
    <source>
        <dbReference type="Proteomes" id="UP000233551"/>
    </source>
</evidence>
<reference evidence="2 3" key="1">
    <citation type="submission" date="2017-11" db="EMBL/GenBank/DDBJ databases">
        <title>De-novo sequencing of pomegranate (Punica granatum L.) genome.</title>
        <authorList>
            <person name="Akparov Z."/>
            <person name="Amiraslanov A."/>
            <person name="Hajiyeva S."/>
            <person name="Abbasov M."/>
            <person name="Kaur K."/>
            <person name="Hamwieh A."/>
            <person name="Solovyev V."/>
            <person name="Salamov A."/>
            <person name="Braich B."/>
            <person name="Kosarev P."/>
            <person name="Mahmoud A."/>
            <person name="Hajiyev E."/>
            <person name="Babayeva S."/>
            <person name="Izzatullayeva V."/>
            <person name="Mammadov A."/>
            <person name="Mammadov A."/>
            <person name="Sharifova S."/>
            <person name="Ojaghi J."/>
            <person name="Eynullazada K."/>
            <person name="Bayramov B."/>
            <person name="Abdulazimova A."/>
            <person name="Shahmuradov I."/>
        </authorList>
    </citation>
    <scope>NUCLEOTIDE SEQUENCE [LARGE SCALE GENOMIC DNA]</scope>
    <source>
        <strain evidence="3">cv. AG2017</strain>
        <tissue evidence="2">Leaf</tissue>
    </source>
</reference>
<evidence type="ECO:0000313" key="2">
    <source>
        <dbReference type="EMBL" id="PKI75487.1"/>
    </source>
</evidence>
<dbReference type="Pfam" id="PF03372">
    <property type="entry name" value="Exo_endo_phos"/>
    <property type="match status" value="1"/>
</dbReference>
<dbReference type="Gene3D" id="3.60.10.10">
    <property type="entry name" value="Endonuclease/exonuclease/phosphatase"/>
    <property type="match status" value="1"/>
</dbReference>
<dbReference type="PANTHER" id="PTHR33710">
    <property type="entry name" value="BNAC02G09200D PROTEIN"/>
    <property type="match status" value="1"/>
</dbReference>
<evidence type="ECO:0000259" key="1">
    <source>
        <dbReference type="Pfam" id="PF03372"/>
    </source>
</evidence>
<dbReference type="PANTHER" id="PTHR33710:SF77">
    <property type="entry name" value="DNASE I-LIKE SUPERFAMILY PROTEIN"/>
    <property type="match status" value="1"/>
</dbReference>
<proteinExistence type="predicted"/>
<dbReference type="EMBL" id="PGOL01000169">
    <property type="protein sequence ID" value="PKI75487.1"/>
    <property type="molecule type" value="Genomic_DNA"/>
</dbReference>
<feature type="domain" description="Endonuclease/exonuclease/phosphatase" evidence="1">
    <location>
        <begin position="36"/>
        <end position="196"/>
    </location>
</feature>
<dbReference type="STRING" id="22663.A0A2I0L466"/>